<name>A0A1H8UGS1_9EURY</name>
<evidence type="ECO:0000313" key="1">
    <source>
        <dbReference type="EMBL" id="SEP02296.1"/>
    </source>
</evidence>
<dbReference type="RefSeq" id="WP_089826155.1">
    <property type="nucleotide sequence ID" value="NZ_FODV01000011.1"/>
</dbReference>
<dbReference type="OrthoDB" id="299863at2157"/>
<accession>A0A1H8UGS1</accession>
<reference evidence="2" key="1">
    <citation type="submission" date="2016-10" db="EMBL/GenBank/DDBJ databases">
        <authorList>
            <person name="Varghese N."/>
            <person name="Submissions S."/>
        </authorList>
    </citation>
    <scope>NUCLEOTIDE SEQUENCE [LARGE SCALE GENOMIC DNA]</scope>
    <source>
        <strain evidence="2">CGMCC 1.10121</strain>
    </source>
</reference>
<dbReference type="AlphaFoldDB" id="A0A1H8UGS1"/>
<evidence type="ECO:0008006" key="3">
    <source>
        <dbReference type="Google" id="ProtNLM"/>
    </source>
</evidence>
<proteinExistence type="predicted"/>
<dbReference type="Proteomes" id="UP000199126">
    <property type="component" value="Unassembled WGS sequence"/>
</dbReference>
<protein>
    <recommendedName>
        <fullName evidence="3">Small metal-binding protein</fullName>
    </recommendedName>
</protein>
<dbReference type="InterPro" id="IPR009409">
    <property type="entry name" value="DUF1059"/>
</dbReference>
<dbReference type="Pfam" id="PF06348">
    <property type="entry name" value="DUF1059"/>
    <property type="match status" value="1"/>
</dbReference>
<evidence type="ECO:0000313" key="2">
    <source>
        <dbReference type="Proteomes" id="UP000199126"/>
    </source>
</evidence>
<organism evidence="1 2">
    <name type="scientific">Halogranum amylolyticum</name>
    <dbReference type="NCBI Taxonomy" id="660520"/>
    <lineage>
        <taxon>Archaea</taxon>
        <taxon>Methanobacteriati</taxon>
        <taxon>Methanobacteriota</taxon>
        <taxon>Stenosarchaea group</taxon>
        <taxon>Halobacteria</taxon>
        <taxon>Halobacteriales</taxon>
        <taxon>Haloferacaceae</taxon>
    </lineage>
</organism>
<sequence>MAQAHKLDCESAAADCRFIIQSEDEAEAIELAKQHMRDVHGKDYTDEELRSKHLQIV</sequence>
<dbReference type="EMBL" id="FODV01000011">
    <property type="protein sequence ID" value="SEP02296.1"/>
    <property type="molecule type" value="Genomic_DNA"/>
</dbReference>
<keyword evidence="2" id="KW-1185">Reference proteome</keyword>
<gene>
    <name evidence="1" type="ORF">SAMN04487948_1118</name>
</gene>